<gene>
    <name evidence="2" type="ORF">SCHPADRAFT_881260</name>
</gene>
<accession>A0A0H2R7D5</accession>
<reference evidence="2 3" key="1">
    <citation type="submission" date="2015-04" db="EMBL/GenBank/DDBJ databases">
        <title>Complete genome sequence of Schizopora paradoxa KUC8140, a cosmopolitan wood degrader in East Asia.</title>
        <authorList>
            <consortium name="DOE Joint Genome Institute"/>
            <person name="Min B."/>
            <person name="Park H."/>
            <person name="Jang Y."/>
            <person name="Kim J.-J."/>
            <person name="Kim K.H."/>
            <person name="Pangilinan J."/>
            <person name="Lipzen A."/>
            <person name="Riley R."/>
            <person name="Grigoriev I.V."/>
            <person name="Spatafora J.W."/>
            <person name="Choi I.-G."/>
        </authorList>
    </citation>
    <scope>NUCLEOTIDE SEQUENCE [LARGE SCALE GENOMIC DNA]</scope>
    <source>
        <strain evidence="2 3">KUC8140</strain>
    </source>
</reference>
<evidence type="ECO:0000313" key="2">
    <source>
        <dbReference type="EMBL" id="KLO07730.1"/>
    </source>
</evidence>
<proteinExistence type="predicted"/>
<evidence type="ECO:0000259" key="1">
    <source>
        <dbReference type="SMART" id="SM00225"/>
    </source>
</evidence>
<dbReference type="InterPro" id="IPR000210">
    <property type="entry name" value="BTB/POZ_dom"/>
</dbReference>
<dbReference type="Proteomes" id="UP000053477">
    <property type="component" value="Unassembled WGS sequence"/>
</dbReference>
<organism evidence="2 3">
    <name type="scientific">Schizopora paradoxa</name>
    <dbReference type="NCBI Taxonomy" id="27342"/>
    <lineage>
        <taxon>Eukaryota</taxon>
        <taxon>Fungi</taxon>
        <taxon>Dikarya</taxon>
        <taxon>Basidiomycota</taxon>
        <taxon>Agaricomycotina</taxon>
        <taxon>Agaricomycetes</taxon>
        <taxon>Hymenochaetales</taxon>
        <taxon>Schizoporaceae</taxon>
        <taxon>Schizopora</taxon>
    </lineage>
</organism>
<protein>
    <recommendedName>
        <fullName evidence="1">BTB domain-containing protein</fullName>
    </recommendedName>
</protein>
<name>A0A0H2R7D5_9AGAM</name>
<dbReference type="OrthoDB" id="3893071at2759"/>
<dbReference type="InterPro" id="IPR011333">
    <property type="entry name" value="SKP1/BTB/POZ_sf"/>
</dbReference>
<feature type="domain" description="BTB" evidence="1">
    <location>
        <begin position="20"/>
        <end position="138"/>
    </location>
</feature>
<dbReference type="EMBL" id="KQ086123">
    <property type="protein sequence ID" value="KLO07730.1"/>
    <property type="molecule type" value="Genomic_DNA"/>
</dbReference>
<sequence length="319" mass="36709">MDGETLPTLKKHETLWFEDGNIVLATDVHLYCVHRGVLAKNSTVFKDMLDLANVGSTSKIEMSGNVTDDSWEGNPLVRMIGDSDEDVYHVLMALYDIEFYSARRPTTLPIILSLLRMSTKYNLSGIRNAVKNHLERVYPNDIEIMNDRDFGDLFEDYTNITLDYEFQLLVAAQRSNLKTVIPMLYFECSTAPLDTILKAVEGLRLEKQQIKKFLRGHEHMEKLAYEYGIHRFAPRRYCSYPCSSARTELLVRYMTDRPPYPIQSLLRNEDAIENDELRAAICSTCCKAISETMKAFRLEIYNSIPGLFGLGTWEDTKRD</sequence>
<dbReference type="Gene3D" id="3.30.710.10">
    <property type="entry name" value="Potassium Channel Kv1.1, Chain A"/>
    <property type="match status" value="1"/>
</dbReference>
<evidence type="ECO:0000313" key="3">
    <source>
        <dbReference type="Proteomes" id="UP000053477"/>
    </source>
</evidence>
<keyword evidence="3" id="KW-1185">Reference proteome</keyword>
<dbReference type="InParanoid" id="A0A0H2R7D5"/>
<dbReference type="AlphaFoldDB" id="A0A0H2R7D5"/>
<dbReference type="SMART" id="SM00225">
    <property type="entry name" value="BTB"/>
    <property type="match status" value="1"/>
</dbReference>